<gene>
    <name evidence="2" type="ORF">TCAL_17088</name>
</gene>
<reference evidence="2 3" key="1">
    <citation type="journal article" date="2018" name="Nat. Ecol. Evol.">
        <title>Genomic signatures of mitonuclear coevolution across populations of Tigriopus californicus.</title>
        <authorList>
            <person name="Barreto F.S."/>
            <person name="Watson E.T."/>
            <person name="Lima T.G."/>
            <person name="Willett C.S."/>
            <person name="Edmands S."/>
            <person name="Li W."/>
            <person name="Burton R.S."/>
        </authorList>
    </citation>
    <scope>NUCLEOTIDE SEQUENCE [LARGE SCALE GENOMIC DNA]</scope>
    <source>
        <strain evidence="2 3">San Diego</strain>
    </source>
</reference>
<organism evidence="2 3">
    <name type="scientific">Tigriopus californicus</name>
    <name type="common">Marine copepod</name>
    <dbReference type="NCBI Taxonomy" id="6832"/>
    <lineage>
        <taxon>Eukaryota</taxon>
        <taxon>Metazoa</taxon>
        <taxon>Ecdysozoa</taxon>
        <taxon>Arthropoda</taxon>
        <taxon>Crustacea</taxon>
        <taxon>Multicrustacea</taxon>
        <taxon>Hexanauplia</taxon>
        <taxon>Copepoda</taxon>
        <taxon>Harpacticoida</taxon>
        <taxon>Harpacticidae</taxon>
        <taxon>Tigriopus</taxon>
    </lineage>
</organism>
<evidence type="ECO:0000313" key="3">
    <source>
        <dbReference type="Proteomes" id="UP000318571"/>
    </source>
</evidence>
<feature type="region of interest" description="Disordered" evidence="1">
    <location>
        <begin position="155"/>
        <end position="177"/>
    </location>
</feature>
<accession>A0A553PP92</accession>
<evidence type="ECO:0000313" key="2">
    <source>
        <dbReference type="EMBL" id="TRY79495.1"/>
    </source>
</evidence>
<evidence type="ECO:0000256" key="1">
    <source>
        <dbReference type="SAM" id="MobiDB-lite"/>
    </source>
</evidence>
<comment type="caution">
    <text evidence="2">The sequence shown here is derived from an EMBL/GenBank/DDBJ whole genome shotgun (WGS) entry which is preliminary data.</text>
</comment>
<dbReference type="Proteomes" id="UP000318571">
    <property type="component" value="Chromosome 6"/>
</dbReference>
<name>A0A553PP92_TIGCA</name>
<dbReference type="STRING" id="6832.A0A553PP92"/>
<sequence>MLNVLDPVDLTQYNNLISECLAMQTDPTAMPYTTFETKLIKVSSKGYFMLLRELLDYVMGDRCTHAMLKDLLLLWLDSATHAAASTTFKAVYVSKLPSRVRDNVLARGSSISLAEAVDLAAPQMKNVEQPAQHSQFSLVNDHLGAPVAAIRIPNRHGSVSPRGQGHGSTPKTIGSPNRGLHPRAAANFSFVNDCFLCMYHAKYGKDAYRCSNSSICQWPGPPPVAASGPAPINCMDPSDLGYSPAELVYDAPLNLPNAYFQRPTTSTFANVDVFVDELRPSVGGHVFTPAAWHRGSAQGTTTGGPPRLLKGMDVATHVWERVDLVRRPLECPYRGLYRVVSWNDKFFVVLKNGAQASISMERLKPAFGPLAILDPPSFHHR</sequence>
<dbReference type="AlphaFoldDB" id="A0A553PP92"/>
<dbReference type="EMBL" id="VCGU01000002">
    <property type="protein sequence ID" value="TRY79495.1"/>
    <property type="molecule type" value="Genomic_DNA"/>
</dbReference>
<keyword evidence="3" id="KW-1185">Reference proteome</keyword>
<proteinExistence type="predicted"/>
<protein>
    <submittedName>
        <fullName evidence="2">Uncharacterized protein</fullName>
    </submittedName>
</protein>